<evidence type="ECO:0000313" key="3">
    <source>
        <dbReference type="Proteomes" id="UP001145087"/>
    </source>
</evidence>
<dbReference type="AlphaFoldDB" id="A0A9X3FDT1"/>
<dbReference type="InterPro" id="IPR051677">
    <property type="entry name" value="AfsR-DnrI-RedD_regulator"/>
</dbReference>
<dbReference type="SUPFAM" id="SSF50965">
    <property type="entry name" value="Galactose oxidase, central domain"/>
    <property type="match status" value="1"/>
</dbReference>
<proteinExistence type="predicted"/>
<dbReference type="InterPro" id="IPR015915">
    <property type="entry name" value="Kelch-typ_b-propeller"/>
</dbReference>
<dbReference type="InterPro" id="IPR011043">
    <property type="entry name" value="Gal_Oxase/kelch_b-propeller"/>
</dbReference>
<dbReference type="GO" id="GO:0003677">
    <property type="term" value="F:DNA binding"/>
    <property type="evidence" value="ECO:0007669"/>
    <property type="project" value="TreeGrafter"/>
</dbReference>
<dbReference type="GO" id="GO:0006355">
    <property type="term" value="P:regulation of DNA-templated transcription"/>
    <property type="evidence" value="ECO:0007669"/>
    <property type="project" value="TreeGrafter"/>
</dbReference>
<dbReference type="RefSeq" id="WP_343335652.1">
    <property type="nucleotide sequence ID" value="NZ_JAPOHD010000068.1"/>
</dbReference>
<evidence type="ECO:0000313" key="2">
    <source>
        <dbReference type="EMBL" id="MCY1723326.1"/>
    </source>
</evidence>
<accession>A0A9X3FDT1</accession>
<dbReference type="PANTHER" id="PTHR35807:SF1">
    <property type="entry name" value="TRANSCRIPTIONAL REGULATOR REDD"/>
    <property type="match status" value="1"/>
</dbReference>
<keyword evidence="1" id="KW-0812">Transmembrane</keyword>
<name>A0A9X3FDT1_9BACT</name>
<keyword evidence="3" id="KW-1185">Reference proteome</keyword>
<dbReference type="PANTHER" id="PTHR35807">
    <property type="entry name" value="TRANSCRIPTIONAL REGULATOR REDD-RELATED"/>
    <property type="match status" value="1"/>
</dbReference>
<reference evidence="2" key="1">
    <citation type="submission" date="2022-11" db="EMBL/GenBank/DDBJ databases">
        <title>Marilongibacter aestuarii gen. nov., sp. nov., isolated from tidal flat sediment.</title>
        <authorList>
            <person name="Jiayan W."/>
        </authorList>
    </citation>
    <scope>NUCLEOTIDE SEQUENCE</scope>
    <source>
        <strain evidence="2">Z1-6</strain>
    </source>
</reference>
<keyword evidence="1" id="KW-0472">Membrane</keyword>
<gene>
    <name evidence="2" type="ORF">OU798_23450</name>
</gene>
<organism evidence="2 3">
    <name type="scientific">Draconibacterium aestuarii</name>
    <dbReference type="NCBI Taxonomy" id="2998507"/>
    <lineage>
        <taxon>Bacteria</taxon>
        <taxon>Pseudomonadati</taxon>
        <taxon>Bacteroidota</taxon>
        <taxon>Bacteroidia</taxon>
        <taxon>Marinilabiliales</taxon>
        <taxon>Prolixibacteraceae</taxon>
        <taxon>Draconibacterium</taxon>
    </lineage>
</organism>
<protein>
    <recommendedName>
        <fullName evidence="4">DNA-binding transcriptional activator of the SARP family</fullName>
    </recommendedName>
</protein>
<keyword evidence="1" id="KW-1133">Transmembrane helix</keyword>
<feature type="transmembrane region" description="Helical" evidence="1">
    <location>
        <begin position="561"/>
        <end position="580"/>
    </location>
</feature>
<dbReference type="Proteomes" id="UP001145087">
    <property type="component" value="Unassembled WGS sequence"/>
</dbReference>
<evidence type="ECO:0008006" key="4">
    <source>
        <dbReference type="Google" id="ProtNLM"/>
    </source>
</evidence>
<evidence type="ECO:0000256" key="1">
    <source>
        <dbReference type="SAM" id="Phobius"/>
    </source>
</evidence>
<dbReference type="EMBL" id="JAPOHD010000068">
    <property type="protein sequence ID" value="MCY1723326.1"/>
    <property type="molecule type" value="Genomic_DNA"/>
</dbReference>
<sequence>MKIRGILLLTFFNLFSLIGSTNDTRGLLFNSKEVGPENRTGIDITRKGEIQYNGSFTISFDISMRFLAERYGYIFQLKETKGKNKLDLICKIDQFFPDLFILHNKNETDLKIGLAPIHNEMTNKWYPFQLKVDAKSGLVEMKFDNIEVRDTINLPENSKLEWTFGVVNRYGFDNDEVPPMSIKNIKFQENNSLKYYWPLYRTNSQWTKDSVSGKKAQLIHPAWNINKHQRWQKLKNLEFSEFPQIAFNKESESIYFLIRGEGIEKYELNTDNLFHYNSIEGKPYYEDGQQVAFNRENKLVAYSFYKDRISVFDENLLRWNNKEDTIPPLPKYWHHNKMLHPVDSVLTIVCGYGFFQYYNLFQQYDYNKKVWKNLEMKGDEIYPRYLSSLGQSKTDKNRFYLFGGLGNKQGRQIFGREFYYDLYQIDCDSNHVTRLWESNDIPVLDFTPVNSMIVDDEAGCFYTLCFPHNKFSTYLQVLKGNFKNPDWEFLGDTIPYNFHDIKSFADLYYWETHHELLAITCNEKENEKGNFEVVLYSLNFPPVELDSDTSVICSENKTNPLFRLLLMLLVIVFFVLLLYFRRKSRQKPVDKKAGIVPAAENQRLVPFSEKGRILMFGGFQVFDRNSIDITYRFSPTLKELFLLLILHTVDGNKGITSKKIQEYLWPDKSDLNAKNNRGVNIKKLRQILEDIGDVKITYDGNYWKINHDDEVFCDIEFIKQQISREIDEFAMSGFDSMLSILSRGNLLVNMESDWLDQIKDDITGRILNRLEELCSLIEIKGNETILLKIADIIFTFDQVNETALEYKCRILNKQGKHSLALEVYNHYTKLYSRLYNEDFSMSFKDLVK</sequence>
<dbReference type="Gene3D" id="2.120.10.80">
    <property type="entry name" value="Kelch-type beta propeller"/>
    <property type="match status" value="1"/>
</dbReference>
<comment type="caution">
    <text evidence="2">The sequence shown here is derived from an EMBL/GenBank/DDBJ whole genome shotgun (WGS) entry which is preliminary data.</text>
</comment>